<name>A0A103ZCU0_BURCE</name>
<protein>
    <recommendedName>
        <fullName evidence="3">DNA-binding protein</fullName>
    </recommendedName>
</protein>
<sequence length="70" mass="7734">MDALRIATKAVEIYAARHPRPPHVTITQAAEMLGRSRGTVSTMLDRYKIRLNACGQIPIECVDRLLAASD</sequence>
<organism evidence="1 2">
    <name type="scientific">Burkholderia cepacia</name>
    <name type="common">Pseudomonas cepacia</name>
    <dbReference type="NCBI Taxonomy" id="292"/>
    <lineage>
        <taxon>Bacteria</taxon>
        <taxon>Pseudomonadati</taxon>
        <taxon>Pseudomonadota</taxon>
        <taxon>Betaproteobacteria</taxon>
        <taxon>Burkholderiales</taxon>
        <taxon>Burkholderiaceae</taxon>
        <taxon>Burkholderia</taxon>
        <taxon>Burkholderia cepacia complex</taxon>
    </lineage>
</organism>
<dbReference type="Proteomes" id="UP000069001">
    <property type="component" value="Unassembled WGS sequence"/>
</dbReference>
<proteinExistence type="predicted"/>
<dbReference type="EMBL" id="LOYH01000082">
    <property type="protein sequence ID" value="KVK77738.1"/>
    <property type="molecule type" value="Genomic_DNA"/>
</dbReference>
<evidence type="ECO:0008006" key="3">
    <source>
        <dbReference type="Google" id="ProtNLM"/>
    </source>
</evidence>
<evidence type="ECO:0000313" key="2">
    <source>
        <dbReference type="Proteomes" id="UP000069001"/>
    </source>
</evidence>
<comment type="caution">
    <text evidence="1">The sequence shown here is derived from an EMBL/GenBank/DDBJ whole genome shotgun (WGS) entry which is preliminary data.</text>
</comment>
<gene>
    <name evidence="1" type="ORF">WS90_21530</name>
</gene>
<accession>A0A103ZCU0</accession>
<reference evidence="1 2" key="1">
    <citation type="submission" date="2015-11" db="EMBL/GenBank/DDBJ databases">
        <title>Expanding the genomic diversity of Burkholderia species for the development of highly accurate diagnostics.</title>
        <authorList>
            <person name="Sahl J."/>
            <person name="Keim P."/>
            <person name="Wagner D."/>
        </authorList>
    </citation>
    <scope>NUCLEOTIDE SEQUENCE [LARGE SCALE GENOMIC DNA]</scope>
    <source>
        <strain evidence="1 2">MSMB1302</strain>
    </source>
</reference>
<evidence type="ECO:0000313" key="1">
    <source>
        <dbReference type="EMBL" id="KVK77738.1"/>
    </source>
</evidence>
<dbReference type="AlphaFoldDB" id="A0A103ZCU0"/>